<protein>
    <recommendedName>
        <fullName evidence="6 7">Large ribosomal subunit protein uL22</fullName>
    </recommendedName>
</protein>
<keyword evidence="4 7" id="KW-0689">Ribosomal protein</keyword>
<dbReference type="GO" id="GO:0003735">
    <property type="term" value="F:structural constituent of ribosome"/>
    <property type="evidence" value="ECO:0007669"/>
    <property type="project" value="InterPro"/>
</dbReference>
<dbReference type="InterPro" id="IPR005727">
    <property type="entry name" value="Ribosomal_uL22_bac/chlpt-type"/>
</dbReference>
<keyword evidence="5 7" id="KW-0687">Ribonucleoprotein</keyword>
<dbReference type="AlphaFoldDB" id="A0A0F5MQT9"/>
<dbReference type="CDD" id="cd00336">
    <property type="entry name" value="Ribosomal_L22"/>
    <property type="match status" value="1"/>
</dbReference>
<evidence type="ECO:0000256" key="5">
    <source>
        <dbReference type="ARBA" id="ARBA00023274"/>
    </source>
</evidence>
<evidence type="ECO:0000256" key="1">
    <source>
        <dbReference type="ARBA" id="ARBA00009451"/>
    </source>
</evidence>
<keyword evidence="3 7" id="KW-0694">RNA-binding</keyword>
<keyword evidence="12" id="KW-1185">Reference proteome</keyword>
<gene>
    <name evidence="7 11" type="primary">rplV</name>
    <name evidence="11" type="ORF">SZ25_00478</name>
</gene>
<evidence type="ECO:0000256" key="7">
    <source>
        <dbReference type="HAMAP-Rule" id="MF_01331"/>
    </source>
</evidence>
<dbReference type="PROSITE" id="PS00464">
    <property type="entry name" value="RIBOSOMAL_L22"/>
    <property type="match status" value="1"/>
</dbReference>
<evidence type="ECO:0000256" key="4">
    <source>
        <dbReference type="ARBA" id="ARBA00022980"/>
    </source>
</evidence>
<keyword evidence="2 7" id="KW-0699">rRNA-binding</keyword>
<evidence type="ECO:0000313" key="11">
    <source>
        <dbReference type="EMBL" id="KKB96422.1"/>
    </source>
</evidence>
<dbReference type="Proteomes" id="UP000033358">
    <property type="component" value="Unassembled WGS sequence"/>
</dbReference>
<dbReference type="InterPro" id="IPR018260">
    <property type="entry name" value="Ribosomal_uL22_CS"/>
</dbReference>
<dbReference type="Gene3D" id="3.90.470.10">
    <property type="entry name" value="Ribosomal protein L22/L17"/>
    <property type="match status" value="1"/>
</dbReference>
<dbReference type="EMBL" id="JYHA01000084">
    <property type="protein sequence ID" value="KKB96422.1"/>
    <property type="molecule type" value="Genomic_DNA"/>
</dbReference>
<dbReference type="InterPro" id="IPR036394">
    <property type="entry name" value="Ribosomal_uL22_sf"/>
</dbReference>
<dbReference type="HAMAP" id="MF_01331_B">
    <property type="entry name" value="Ribosomal_uL22_B"/>
    <property type="match status" value="1"/>
</dbReference>
<sequence length="125" mass="13990">MSKPKTPRMLNDNEALAKCNSLRVSPRKLGLVAGFIRNMKASDAVVQLSFMKKRIAIDVRKCLMSAIANAENNHNLNVDDLYVSEAIVGKALLMKRMRPRAKGRSARIDKFFSNLTIKVRESEGV</sequence>
<dbReference type="GO" id="GO:0019843">
    <property type="term" value="F:rRNA binding"/>
    <property type="evidence" value="ECO:0007669"/>
    <property type="project" value="UniProtKB-UniRule"/>
</dbReference>
<reference evidence="11 12" key="1">
    <citation type="submission" date="2015-02" db="EMBL/GenBank/DDBJ databases">
        <title>Single cell genomics of a rare environmental alphaproteobacterium provides unique insights into Rickettsiaceae evolution.</title>
        <authorList>
            <person name="Martijn J."/>
            <person name="Schulz F."/>
            <person name="Zaremba-Niedzwiedzka K."/>
            <person name="Viklund J."/>
            <person name="Stepanauskas R."/>
            <person name="Andersson S.G.E."/>
            <person name="Horn M."/>
            <person name="Guy L."/>
            <person name="Ettema T.J.G."/>
        </authorList>
    </citation>
    <scope>NUCLEOTIDE SEQUENCE [LARGE SCALE GENOMIC DNA]</scope>
    <source>
        <strain evidence="11 12">SCGC AAA041-L04</strain>
    </source>
</reference>
<organism evidence="11 12">
    <name type="scientific">Candidatus Arcanibacter lacustris</name>
    <dbReference type="NCBI Taxonomy" id="1607817"/>
    <lineage>
        <taxon>Bacteria</taxon>
        <taxon>Pseudomonadati</taxon>
        <taxon>Pseudomonadota</taxon>
        <taxon>Alphaproteobacteria</taxon>
        <taxon>Rickettsiales</taxon>
        <taxon>Candidatus Arcanibacter</taxon>
    </lineage>
</organism>
<name>A0A0F5MQT9_9RICK</name>
<dbReference type="GO" id="GO:0022625">
    <property type="term" value="C:cytosolic large ribosomal subunit"/>
    <property type="evidence" value="ECO:0007669"/>
    <property type="project" value="TreeGrafter"/>
</dbReference>
<evidence type="ECO:0000256" key="10">
    <source>
        <dbReference type="RuleBase" id="RU004008"/>
    </source>
</evidence>
<comment type="similarity">
    <text evidence="1 7 8">Belongs to the universal ribosomal protein uL22 family.</text>
</comment>
<dbReference type="PANTHER" id="PTHR13501">
    <property type="entry name" value="CHLOROPLAST 50S RIBOSOMAL PROTEIN L22-RELATED"/>
    <property type="match status" value="1"/>
</dbReference>
<dbReference type="PANTHER" id="PTHR13501:SF8">
    <property type="entry name" value="LARGE RIBOSOMAL SUBUNIT PROTEIN UL22M"/>
    <property type="match status" value="1"/>
</dbReference>
<dbReference type="GO" id="GO:0006412">
    <property type="term" value="P:translation"/>
    <property type="evidence" value="ECO:0007669"/>
    <property type="project" value="UniProtKB-UniRule"/>
</dbReference>
<dbReference type="SUPFAM" id="SSF54843">
    <property type="entry name" value="Ribosomal protein L22"/>
    <property type="match status" value="1"/>
</dbReference>
<proteinExistence type="inferred from homology"/>
<accession>A0A0F5MQT9</accession>
<comment type="subunit">
    <text evidence="7 9">Part of the 50S ribosomal subunit.</text>
</comment>
<evidence type="ECO:0000256" key="3">
    <source>
        <dbReference type="ARBA" id="ARBA00022884"/>
    </source>
</evidence>
<dbReference type="NCBIfam" id="TIGR01044">
    <property type="entry name" value="rplV_bact"/>
    <property type="match status" value="1"/>
</dbReference>
<comment type="function">
    <text evidence="7">The globular domain of the protein is located near the polypeptide exit tunnel on the outside of the subunit, while an extended beta-hairpin is found that lines the wall of the exit tunnel in the center of the 70S ribosome.</text>
</comment>
<dbReference type="InterPro" id="IPR001063">
    <property type="entry name" value="Ribosomal_uL22"/>
</dbReference>
<evidence type="ECO:0000256" key="8">
    <source>
        <dbReference type="RuleBase" id="RU004005"/>
    </source>
</evidence>
<dbReference type="InterPro" id="IPR047867">
    <property type="entry name" value="Ribosomal_uL22_bac/org-type"/>
</dbReference>
<dbReference type="PATRIC" id="fig|1607817.3.peg.475"/>
<comment type="caution">
    <text evidence="11">The sequence shown here is derived from an EMBL/GenBank/DDBJ whole genome shotgun (WGS) entry which is preliminary data.</text>
</comment>
<evidence type="ECO:0000256" key="9">
    <source>
        <dbReference type="RuleBase" id="RU004006"/>
    </source>
</evidence>
<dbReference type="Pfam" id="PF00237">
    <property type="entry name" value="Ribosomal_L22"/>
    <property type="match status" value="1"/>
</dbReference>
<comment type="function">
    <text evidence="7 10">This protein binds specifically to 23S rRNA; its binding is stimulated by other ribosomal proteins, e.g., L4, L17, and L20. It is important during the early stages of 50S assembly. It makes multiple contacts with different domains of the 23S rRNA in the assembled 50S subunit and ribosome.</text>
</comment>
<evidence type="ECO:0000313" key="12">
    <source>
        <dbReference type="Proteomes" id="UP000033358"/>
    </source>
</evidence>
<evidence type="ECO:0000256" key="2">
    <source>
        <dbReference type="ARBA" id="ARBA00022730"/>
    </source>
</evidence>
<evidence type="ECO:0000256" key="6">
    <source>
        <dbReference type="ARBA" id="ARBA00035207"/>
    </source>
</evidence>